<protein>
    <recommendedName>
        <fullName evidence="5">MYND-type domain-containing protein</fullName>
    </recommendedName>
</protein>
<dbReference type="GO" id="GO:0008270">
    <property type="term" value="F:zinc ion binding"/>
    <property type="evidence" value="ECO:0007669"/>
    <property type="project" value="UniProtKB-KW"/>
</dbReference>
<dbReference type="Gene3D" id="6.10.140.2220">
    <property type="match status" value="1"/>
</dbReference>
<evidence type="ECO:0000256" key="2">
    <source>
        <dbReference type="ARBA" id="ARBA00022771"/>
    </source>
</evidence>
<accession>A0A0D7AQ89</accession>
<dbReference type="AlphaFoldDB" id="A0A0D7AQ89"/>
<reference evidence="6 7" key="1">
    <citation type="journal article" date="2015" name="Fungal Genet. Biol.">
        <title>Evolution of novel wood decay mechanisms in Agaricales revealed by the genome sequences of Fistulina hepatica and Cylindrobasidium torrendii.</title>
        <authorList>
            <person name="Floudas D."/>
            <person name="Held B.W."/>
            <person name="Riley R."/>
            <person name="Nagy L.G."/>
            <person name="Koehler G."/>
            <person name="Ransdell A.S."/>
            <person name="Younus H."/>
            <person name="Chow J."/>
            <person name="Chiniquy J."/>
            <person name="Lipzen A."/>
            <person name="Tritt A."/>
            <person name="Sun H."/>
            <person name="Haridas S."/>
            <person name="LaButti K."/>
            <person name="Ohm R.A."/>
            <person name="Kues U."/>
            <person name="Blanchette R.A."/>
            <person name="Grigoriev I.V."/>
            <person name="Minto R.E."/>
            <person name="Hibbett D.S."/>
        </authorList>
    </citation>
    <scope>NUCLEOTIDE SEQUENCE [LARGE SCALE GENOMIC DNA]</scope>
    <source>
        <strain evidence="6 7">ATCC 64428</strain>
    </source>
</reference>
<evidence type="ECO:0000256" key="4">
    <source>
        <dbReference type="PROSITE-ProRule" id="PRU00134"/>
    </source>
</evidence>
<dbReference type="Pfam" id="PF01753">
    <property type="entry name" value="zf-MYND"/>
    <property type="match status" value="1"/>
</dbReference>
<evidence type="ECO:0000256" key="1">
    <source>
        <dbReference type="ARBA" id="ARBA00022723"/>
    </source>
</evidence>
<proteinExistence type="predicted"/>
<keyword evidence="1" id="KW-0479">Metal-binding</keyword>
<sequence>MVRSLVAQFNGLPRTPTIPSPGGKVDNVWYFDIRYDFLEPNPSHVLFLVQPKSQSTHLERLPLRIDSTTNSVHFFPESAEDAAPVVTEALLHSFVHNLGRGSNASSLGAPWRLMTEESALAAVVGKALKKIGVGAEDLWDVSVSSQDVAHGVVDDLFQRKWEALKRKAGYVDRAISALVPLPNAISFSSFSFRPPAVPGSDSEAALTCARHMCNAQPQLVLYSEKNESDYMQQNFGQRLTQLNRNPFRAVKAKADAGDLEAAFDCGIRYFSGYQCTISRKKARHYLMKPIDSPNTSPQLRSASHSALLQWFTEASTTDKIRSRYLYMALHHAEQAIFEGSKVAAPGVPPASPYVCLFLQNCSKALAEACPALGMFYPMIKAELDRSEESKVETSAKLAEKSEKHPNRYRCANEGCPIMANHGRMLRRCSGKCDVDKKPHYCSKDCQKADWKRHKPFCRPGAPASFEVAVPNIGFASKGALQIPVKRADGTMGSFSTTSLDPTTLRELKELLDKGDTKLPSHMSGIELRHVDIDI</sequence>
<evidence type="ECO:0000313" key="6">
    <source>
        <dbReference type="EMBL" id="KIY53909.1"/>
    </source>
</evidence>
<keyword evidence="3" id="KW-0862">Zinc</keyword>
<feature type="domain" description="MYND-type" evidence="5">
    <location>
        <begin position="412"/>
        <end position="457"/>
    </location>
</feature>
<keyword evidence="2 4" id="KW-0863">Zinc-finger</keyword>
<evidence type="ECO:0000313" key="7">
    <source>
        <dbReference type="Proteomes" id="UP000054144"/>
    </source>
</evidence>
<evidence type="ECO:0000256" key="3">
    <source>
        <dbReference type="ARBA" id="ARBA00022833"/>
    </source>
</evidence>
<dbReference type="EMBL" id="KN881583">
    <property type="protein sequence ID" value="KIY53909.1"/>
    <property type="molecule type" value="Genomic_DNA"/>
</dbReference>
<dbReference type="PROSITE" id="PS50865">
    <property type="entry name" value="ZF_MYND_2"/>
    <property type="match status" value="1"/>
</dbReference>
<dbReference type="InterPro" id="IPR002893">
    <property type="entry name" value="Znf_MYND"/>
</dbReference>
<gene>
    <name evidence="6" type="ORF">FISHEDRAFT_54891</name>
</gene>
<name>A0A0D7AQ89_9AGAR</name>
<dbReference type="OrthoDB" id="432970at2759"/>
<evidence type="ECO:0000259" key="5">
    <source>
        <dbReference type="PROSITE" id="PS50865"/>
    </source>
</evidence>
<dbReference type="Proteomes" id="UP000054144">
    <property type="component" value="Unassembled WGS sequence"/>
</dbReference>
<keyword evidence="7" id="KW-1185">Reference proteome</keyword>
<organism evidence="6 7">
    <name type="scientific">Fistulina hepatica ATCC 64428</name>
    <dbReference type="NCBI Taxonomy" id="1128425"/>
    <lineage>
        <taxon>Eukaryota</taxon>
        <taxon>Fungi</taxon>
        <taxon>Dikarya</taxon>
        <taxon>Basidiomycota</taxon>
        <taxon>Agaricomycotina</taxon>
        <taxon>Agaricomycetes</taxon>
        <taxon>Agaricomycetidae</taxon>
        <taxon>Agaricales</taxon>
        <taxon>Fistulinaceae</taxon>
        <taxon>Fistulina</taxon>
    </lineage>
</organism>
<dbReference type="SUPFAM" id="SSF144232">
    <property type="entry name" value="HIT/MYND zinc finger-like"/>
    <property type="match status" value="1"/>
</dbReference>